<keyword evidence="2" id="KW-0548">Nucleotidyltransferase</keyword>
<organism evidence="2 3">
    <name type="scientific">Aliiroseovarius salicola</name>
    <dbReference type="NCBI Taxonomy" id="3009082"/>
    <lineage>
        <taxon>Bacteria</taxon>
        <taxon>Pseudomonadati</taxon>
        <taxon>Pseudomonadota</taxon>
        <taxon>Alphaproteobacteria</taxon>
        <taxon>Rhodobacterales</taxon>
        <taxon>Paracoccaceae</taxon>
        <taxon>Aliiroseovarius</taxon>
    </lineage>
</organism>
<gene>
    <name evidence="2" type="ORF">O2N63_06200</name>
</gene>
<accession>A0ABT4VZI5</accession>
<dbReference type="InterPro" id="IPR045886">
    <property type="entry name" value="ThiF/MoeB/HesA"/>
</dbReference>
<dbReference type="SUPFAM" id="SSF52821">
    <property type="entry name" value="Rhodanese/Cell cycle control phosphatase"/>
    <property type="match status" value="1"/>
</dbReference>
<keyword evidence="3" id="KW-1185">Reference proteome</keyword>
<feature type="domain" description="Rhodanese" evidence="1">
    <location>
        <begin position="246"/>
        <end position="322"/>
    </location>
</feature>
<name>A0ABT4VZI5_9RHOB</name>
<dbReference type="InterPro" id="IPR000594">
    <property type="entry name" value="ThiF_NAD_FAD-bd"/>
</dbReference>
<reference evidence="2 3" key="1">
    <citation type="submission" date="2023-01" db="EMBL/GenBank/DDBJ databases">
        <authorList>
            <person name="Yoon J.-W."/>
        </authorList>
    </citation>
    <scope>NUCLEOTIDE SEQUENCE [LARGE SCALE GENOMIC DNA]</scope>
    <source>
        <strain evidence="2 3">KMU-50</strain>
    </source>
</reference>
<dbReference type="EMBL" id="JAQIIO010000003">
    <property type="protein sequence ID" value="MDA5093675.1"/>
    <property type="molecule type" value="Genomic_DNA"/>
</dbReference>
<dbReference type="Proteomes" id="UP001528040">
    <property type="component" value="Unassembled WGS sequence"/>
</dbReference>
<dbReference type="Gene3D" id="3.40.250.10">
    <property type="entry name" value="Rhodanese-like domain"/>
    <property type="match status" value="1"/>
</dbReference>
<dbReference type="PROSITE" id="PS50206">
    <property type="entry name" value="RHODANESE_3"/>
    <property type="match status" value="1"/>
</dbReference>
<dbReference type="InterPro" id="IPR001763">
    <property type="entry name" value="Rhodanese-like_dom"/>
</dbReference>
<dbReference type="Pfam" id="PF00899">
    <property type="entry name" value="ThiF"/>
    <property type="match status" value="1"/>
</dbReference>
<dbReference type="Pfam" id="PF00581">
    <property type="entry name" value="Rhodanese"/>
    <property type="match status" value="1"/>
</dbReference>
<dbReference type="Gene3D" id="3.40.50.720">
    <property type="entry name" value="NAD(P)-binding Rossmann-like Domain"/>
    <property type="match status" value="1"/>
</dbReference>
<dbReference type="InterPro" id="IPR035985">
    <property type="entry name" value="Ubiquitin-activating_enz"/>
</dbReference>
<dbReference type="SUPFAM" id="SSF69572">
    <property type="entry name" value="Activating enzymes of the ubiquitin-like proteins"/>
    <property type="match status" value="1"/>
</dbReference>
<dbReference type="PANTHER" id="PTHR10953:SF102">
    <property type="entry name" value="ADENYLYLTRANSFERASE AND SULFURTRANSFERASE MOCS3"/>
    <property type="match status" value="1"/>
</dbReference>
<evidence type="ECO:0000313" key="2">
    <source>
        <dbReference type="EMBL" id="MDA5093675.1"/>
    </source>
</evidence>
<dbReference type="InterPro" id="IPR036873">
    <property type="entry name" value="Rhodanese-like_dom_sf"/>
</dbReference>
<evidence type="ECO:0000313" key="3">
    <source>
        <dbReference type="Proteomes" id="UP001528040"/>
    </source>
</evidence>
<dbReference type="CDD" id="cd00757">
    <property type="entry name" value="ThiF_MoeB_HesA_family"/>
    <property type="match status" value="1"/>
</dbReference>
<evidence type="ECO:0000259" key="1">
    <source>
        <dbReference type="PROSITE" id="PS50206"/>
    </source>
</evidence>
<dbReference type="GO" id="GO:0016779">
    <property type="term" value="F:nucleotidyltransferase activity"/>
    <property type="evidence" value="ECO:0007669"/>
    <property type="project" value="UniProtKB-KW"/>
</dbReference>
<dbReference type="PANTHER" id="PTHR10953">
    <property type="entry name" value="UBIQUITIN-ACTIVATING ENZYME E1"/>
    <property type="match status" value="1"/>
</dbReference>
<keyword evidence="2" id="KW-0808">Transferase</keyword>
<comment type="caution">
    <text evidence="2">The sequence shown here is derived from an EMBL/GenBank/DDBJ whole genome shotgun (WGS) entry which is preliminary data.</text>
</comment>
<proteinExistence type="predicted"/>
<protein>
    <submittedName>
        <fullName evidence="2">ThiF family adenylyltransferase</fullName>
    </submittedName>
</protein>
<sequence length="322" mass="34091">MGRYARQEILPEVGTAGQAKLARAQVMVVGAGGLGCPVLQYLVGAGVGQIILVDPDIVEESNLHRQPLYRMSDLGRPKVAAARDALYAANPAVRITALNVSLHPDNAPELVGKVELVIDAADSFAVSYTLSDACQARETPLISASVLGQSGYVGGFCGSAPSLRSVFPELPDDGATCAIAGVLGPAVGVVGSMQAQFALRVLLDSNPSPLGQMVTIDLANLRFGGFNFLGCPEPDEGLRFLAKCMLRDSDRIIELRSEDEMEHPIVPTAVRMTHEELYKLPASFDQRVVLCCGTGLRAWRVASLLRAAGHNDLALLAAKACE</sequence>